<comment type="subcellular location">
    <subcellularLocation>
        <location evidence="1">Membrane</location>
    </subcellularLocation>
</comment>
<dbReference type="InterPro" id="IPR004846">
    <property type="entry name" value="T2SS/T3SS_dom"/>
</dbReference>
<feature type="domain" description="Type II/III secretion system secretin-like" evidence="6">
    <location>
        <begin position="396"/>
        <end position="528"/>
    </location>
</feature>
<sequence length="568" mass="61902">MLRLVWRNFEQQRGSRLRREQTLTKKRLCSAVLLGTLLLAGCNTFKQTGDDIGQDKQQTDQLREQMGERSQPFAVLKHGRAKIAGEEIRLKEEKEELPELFTEQISYITSGQTLEETLEALSRQMGLPIWLTEFASEGAARKSGSSDDDDNPGRIPIHIQYEGSLQGLLDQLAQSGRLYWRYHEGRVEFFLYETRHFYVNLPMGLHSVESSISSASSGGGGGEGGGSTQQDTGELKIKMEGVSINPYSVVTRAVAAILMEEDQRTDVFGAADFEVKELEGSNSGNSSSSDSKVSRGINRVVVAPEMAMISVTAQPQALDRVADYIEQVNRRFSRNVMIDVKIYDLSLNDSAGLGFNLADLFKKMGKYGLSIVGGGDVNIIRPPGGTETTLSAFVRALSDFGKTSLVTSGQVIAINGQPAPLQIGSETSYISSVEARERNIAGGVTVTDFVPTSAKVSTGLTANFVPQMLADNRILLQYQLTSRSLSNMRPGPNGIELPEVDSQTLNQQAFVRDGEAIVLFGFERDNKRLNGDQSVLASASRAANNDRTLRVIVMQVFGGGANGNAAHL</sequence>
<dbReference type="InterPro" id="IPR050810">
    <property type="entry name" value="Bact_Secretion_Sys_Channel"/>
</dbReference>
<evidence type="ECO:0000256" key="2">
    <source>
        <dbReference type="ARBA" id="ARBA00022729"/>
    </source>
</evidence>
<protein>
    <recommendedName>
        <fullName evidence="6">Type II/III secretion system secretin-like domain-containing protein</fullName>
    </recommendedName>
</protein>
<dbReference type="GO" id="GO:0009306">
    <property type="term" value="P:protein secretion"/>
    <property type="evidence" value="ECO:0007669"/>
    <property type="project" value="InterPro"/>
</dbReference>
<dbReference type="GO" id="GO:0016020">
    <property type="term" value="C:membrane"/>
    <property type="evidence" value="ECO:0007669"/>
    <property type="project" value="UniProtKB-SubCell"/>
</dbReference>
<evidence type="ECO:0000256" key="1">
    <source>
        <dbReference type="ARBA" id="ARBA00004370"/>
    </source>
</evidence>
<comment type="caution">
    <text evidence="7">The sequence shown here is derived from an EMBL/GenBank/DDBJ whole genome shotgun (WGS) entry which is preliminary data.</text>
</comment>
<dbReference type="GO" id="GO:0015627">
    <property type="term" value="C:type II protein secretion system complex"/>
    <property type="evidence" value="ECO:0007669"/>
    <property type="project" value="TreeGrafter"/>
</dbReference>
<dbReference type="Pfam" id="PF00263">
    <property type="entry name" value="Secretin"/>
    <property type="match status" value="1"/>
</dbReference>
<name>A0A139SLD6_9GAMM</name>
<keyword evidence="2" id="KW-0732">Signal</keyword>
<evidence type="ECO:0000256" key="5">
    <source>
        <dbReference type="SAM" id="MobiDB-lite"/>
    </source>
</evidence>
<evidence type="ECO:0000256" key="4">
    <source>
        <dbReference type="RuleBase" id="RU004003"/>
    </source>
</evidence>
<evidence type="ECO:0000313" key="7">
    <source>
        <dbReference type="EMBL" id="KXU35366.1"/>
    </source>
</evidence>
<proteinExistence type="inferred from homology"/>
<dbReference type="EMBL" id="LSZO01000200">
    <property type="protein sequence ID" value="KXU35366.1"/>
    <property type="molecule type" value="Genomic_DNA"/>
</dbReference>
<evidence type="ECO:0000313" key="8">
    <source>
        <dbReference type="Proteomes" id="UP000072660"/>
    </source>
</evidence>
<gene>
    <name evidence="7" type="ORF">AXE65_06420</name>
</gene>
<evidence type="ECO:0000256" key="3">
    <source>
        <dbReference type="ARBA" id="ARBA00023136"/>
    </source>
</evidence>
<dbReference type="PANTHER" id="PTHR30332:SF24">
    <property type="entry name" value="SECRETIN GSPD-RELATED"/>
    <property type="match status" value="1"/>
</dbReference>
<dbReference type="Proteomes" id="UP000072660">
    <property type="component" value="Unassembled WGS sequence"/>
</dbReference>
<reference evidence="7 8" key="1">
    <citation type="submission" date="2016-02" db="EMBL/GenBank/DDBJ databases">
        <authorList>
            <person name="Wen L."/>
            <person name="He K."/>
            <person name="Yang H."/>
        </authorList>
    </citation>
    <scope>NUCLEOTIDE SEQUENCE [LARGE SCALE GENOMIC DNA]</scope>
    <source>
        <strain evidence="7 8">CV58</strain>
    </source>
</reference>
<accession>A0A139SLD6</accession>
<evidence type="ECO:0000259" key="6">
    <source>
        <dbReference type="Pfam" id="PF00263"/>
    </source>
</evidence>
<dbReference type="AlphaFoldDB" id="A0A139SLD6"/>
<feature type="region of interest" description="Disordered" evidence="5">
    <location>
        <begin position="210"/>
        <end position="231"/>
    </location>
</feature>
<feature type="compositionally biased region" description="Gly residues" evidence="5">
    <location>
        <begin position="217"/>
        <end position="227"/>
    </location>
</feature>
<dbReference type="OrthoDB" id="6638496at2"/>
<keyword evidence="8" id="KW-1185">Reference proteome</keyword>
<comment type="similarity">
    <text evidence="4">Belongs to the bacterial secretin family.</text>
</comment>
<dbReference type="PANTHER" id="PTHR30332">
    <property type="entry name" value="PROBABLE GENERAL SECRETION PATHWAY PROTEIN D"/>
    <property type="match status" value="1"/>
</dbReference>
<keyword evidence="3" id="KW-0472">Membrane</keyword>
<organism evidence="7 8">
    <name type="scientific">Ventosimonas gracilis</name>
    <dbReference type="NCBI Taxonomy" id="1680762"/>
    <lineage>
        <taxon>Bacteria</taxon>
        <taxon>Pseudomonadati</taxon>
        <taxon>Pseudomonadota</taxon>
        <taxon>Gammaproteobacteria</taxon>
        <taxon>Pseudomonadales</taxon>
        <taxon>Ventosimonadaceae</taxon>
        <taxon>Ventosimonas</taxon>
    </lineage>
</organism>